<evidence type="ECO:0000313" key="3">
    <source>
        <dbReference type="Proteomes" id="UP000799537"/>
    </source>
</evidence>
<dbReference type="GeneID" id="54560902"/>
<keyword evidence="3" id="KW-1185">Reference proteome</keyword>
<accession>A0A6A6CFH7</accession>
<organism evidence="2 3">
    <name type="scientific">Zasmidium cellare ATCC 36951</name>
    <dbReference type="NCBI Taxonomy" id="1080233"/>
    <lineage>
        <taxon>Eukaryota</taxon>
        <taxon>Fungi</taxon>
        <taxon>Dikarya</taxon>
        <taxon>Ascomycota</taxon>
        <taxon>Pezizomycotina</taxon>
        <taxon>Dothideomycetes</taxon>
        <taxon>Dothideomycetidae</taxon>
        <taxon>Mycosphaerellales</taxon>
        <taxon>Mycosphaerellaceae</taxon>
        <taxon>Zasmidium</taxon>
    </lineage>
</organism>
<dbReference type="Proteomes" id="UP000799537">
    <property type="component" value="Unassembled WGS sequence"/>
</dbReference>
<dbReference type="EMBL" id="ML993604">
    <property type="protein sequence ID" value="KAF2164429.1"/>
    <property type="molecule type" value="Genomic_DNA"/>
</dbReference>
<sequence length="235" mass="26145">MNPSRSSTTATPRPNSPTSRSCPTKDLNQIEHPAGFAMACKELYKNFISLFYSINTFTIWTTLNTVATSTKAFLKVVGPKNARTMGTLNIDIPLGACRHPRGSTKHLPTVLRDIVTRIERQPTSPLLSDSGVDVESTLASALLHFCDNELCTMLNECKTVRIKIHYSVAGAGPGTNEMSFDWHALCTSMEEEAIRLFESSQGEDGNPLEQLFHMRLVHVVLCYIRIFDDEFEFAA</sequence>
<dbReference type="AlphaFoldDB" id="A0A6A6CFH7"/>
<protein>
    <submittedName>
        <fullName evidence="2">Uncharacterized protein</fullName>
    </submittedName>
</protein>
<dbReference type="RefSeq" id="XP_033665318.1">
    <property type="nucleotide sequence ID" value="XM_033807630.1"/>
</dbReference>
<proteinExistence type="predicted"/>
<reference evidence="2" key="1">
    <citation type="journal article" date="2020" name="Stud. Mycol.">
        <title>101 Dothideomycetes genomes: a test case for predicting lifestyles and emergence of pathogens.</title>
        <authorList>
            <person name="Haridas S."/>
            <person name="Albert R."/>
            <person name="Binder M."/>
            <person name="Bloem J."/>
            <person name="Labutti K."/>
            <person name="Salamov A."/>
            <person name="Andreopoulos B."/>
            <person name="Baker S."/>
            <person name="Barry K."/>
            <person name="Bills G."/>
            <person name="Bluhm B."/>
            <person name="Cannon C."/>
            <person name="Castanera R."/>
            <person name="Culley D."/>
            <person name="Daum C."/>
            <person name="Ezra D."/>
            <person name="Gonzalez J."/>
            <person name="Henrissat B."/>
            <person name="Kuo A."/>
            <person name="Liang C."/>
            <person name="Lipzen A."/>
            <person name="Lutzoni F."/>
            <person name="Magnuson J."/>
            <person name="Mondo S."/>
            <person name="Nolan M."/>
            <person name="Ohm R."/>
            <person name="Pangilinan J."/>
            <person name="Park H.-J."/>
            <person name="Ramirez L."/>
            <person name="Alfaro M."/>
            <person name="Sun H."/>
            <person name="Tritt A."/>
            <person name="Yoshinaga Y."/>
            <person name="Zwiers L.-H."/>
            <person name="Turgeon B."/>
            <person name="Goodwin S."/>
            <person name="Spatafora J."/>
            <person name="Crous P."/>
            <person name="Grigoriev I."/>
        </authorList>
    </citation>
    <scope>NUCLEOTIDE SEQUENCE</scope>
    <source>
        <strain evidence="2">ATCC 36951</strain>
    </source>
</reference>
<feature type="region of interest" description="Disordered" evidence="1">
    <location>
        <begin position="1"/>
        <end position="26"/>
    </location>
</feature>
<evidence type="ECO:0000256" key="1">
    <source>
        <dbReference type="SAM" id="MobiDB-lite"/>
    </source>
</evidence>
<evidence type="ECO:0000313" key="2">
    <source>
        <dbReference type="EMBL" id="KAF2164429.1"/>
    </source>
</evidence>
<feature type="compositionally biased region" description="Polar residues" evidence="1">
    <location>
        <begin position="1"/>
        <end position="22"/>
    </location>
</feature>
<gene>
    <name evidence="2" type="ORF">M409DRAFT_25306</name>
</gene>
<name>A0A6A6CFH7_ZASCE</name>